<dbReference type="EMBL" id="VSSQ01015718">
    <property type="protein sequence ID" value="MPM56355.1"/>
    <property type="molecule type" value="Genomic_DNA"/>
</dbReference>
<dbReference type="PIRSF" id="PIRSF021377">
    <property type="entry name" value="YtfJ"/>
    <property type="match status" value="1"/>
</dbReference>
<dbReference type="PANTHER" id="PTHR39162">
    <property type="entry name" value="GLL3345 PROTEIN"/>
    <property type="match status" value="1"/>
</dbReference>
<protein>
    <recommendedName>
        <fullName evidence="2">Spore protein YtfJ</fullName>
    </recommendedName>
</protein>
<sequence>MQIEYLSTLMEDLKKLVTSETVVGEPIIVNSVTILPVVSVTFGFGSGGNEATSAETAKGLPGIGAGGGAKIVPIAFLVINGDQVSLLQIQHNRANTSLDRFIDLMPGIMDKVSNQFMKKKNNLTESVQEAAVHVIQDEQK</sequence>
<comment type="caution">
    <text evidence="1">The sequence shown here is derived from an EMBL/GenBank/DDBJ whole genome shotgun (WGS) entry which is preliminary data.</text>
</comment>
<accession>A0A645ASV5</accession>
<proteinExistence type="predicted"/>
<reference evidence="1" key="1">
    <citation type="submission" date="2019-08" db="EMBL/GenBank/DDBJ databases">
        <authorList>
            <person name="Kucharzyk K."/>
            <person name="Murdoch R.W."/>
            <person name="Higgins S."/>
            <person name="Loffler F."/>
        </authorList>
    </citation>
    <scope>NUCLEOTIDE SEQUENCE</scope>
</reference>
<dbReference type="AlphaFoldDB" id="A0A645ASV5"/>
<dbReference type="InterPro" id="IPR014229">
    <property type="entry name" value="Spore_YtfJ"/>
</dbReference>
<dbReference type="PANTHER" id="PTHR39162:SF1">
    <property type="entry name" value="SPORULATION PROTEIN YTFJ"/>
    <property type="match status" value="1"/>
</dbReference>
<gene>
    <name evidence="1" type="ORF">SDC9_103157</name>
</gene>
<evidence type="ECO:0008006" key="2">
    <source>
        <dbReference type="Google" id="ProtNLM"/>
    </source>
</evidence>
<dbReference type="Pfam" id="PF09579">
    <property type="entry name" value="Spore_YtfJ"/>
    <property type="match status" value="1"/>
</dbReference>
<name>A0A645ASV5_9ZZZZ</name>
<evidence type="ECO:0000313" key="1">
    <source>
        <dbReference type="EMBL" id="MPM56355.1"/>
    </source>
</evidence>
<organism evidence="1">
    <name type="scientific">bioreactor metagenome</name>
    <dbReference type="NCBI Taxonomy" id="1076179"/>
    <lineage>
        <taxon>unclassified sequences</taxon>
        <taxon>metagenomes</taxon>
        <taxon>ecological metagenomes</taxon>
    </lineage>
</organism>